<evidence type="ECO:0000313" key="3">
    <source>
        <dbReference type="Proteomes" id="UP000192335"/>
    </source>
</evidence>
<dbReference type="InterPro" id="IPR038233">
    <property type="entry name" value="Colicin_D/E5_nuclease"/>
</dbReference>
<name>A0A8E2IV16_9MYCO</name>
<evidence type="ECO:0000313" key="2">
    <source>
        <dbReference type="EMBL" id="ORC08576.1"/>
    </source>
</evidence>
<dbReference type="Proteomes" id="UP000192335">
    <property type="component" value="Unassembled WGS sequence"/>
</dbReference>
<feature type="domain" description="Colicin D C-terminal" evidence="1">
    <location>
        <begin position="50"/>
        <end position="133"/>
    </location>
</feature>
<dbReference type="InterPro" id="IPR037178">
    <property type="entry name" value="ColicinD_C_sf"/>
</dbReference>
<dbReference type="InterPro" id="IPR024440">
    <property type="entry name" value="ColicinD_C"/>
</dbReference>
<dbReference type="SUPFAM" id="SSF102824">
    <property type="entry name" value="Colicin D/E5 nuclease domain"/>
    <property type="match status" value="1"/>
</dbReference>
<comment type="caution">
    <text evidence="2">The sequence shown here is derived from an EMBL/GenBank/DDBJ whole genome shotgun (WGS) entry which is preliminary data.</text>
</comment>
<dbReference type="AlphaFoldDB" id="A0A8E2IV16"/>
<organism evidence="2 3">
    <name type="scientific">Mycobacterium persicum</name>
    <dbReference type="NCBI Taxonomy" id="1487726"/>
    <lineage>
        <taxon>Bacteria</taxon>
        <taxon>Bacillati</taxon>
        <taxon>Actinomycetota</taxon>
        <taxon>Actinomycetes</taxon>
        <taxon>Mycobacteriales</taxon>
        <taxon>Mycobacteriaceae</taxon>
        <taxon>Mycobacterium</taxon>
    </lineage>
</organism>
<accession>A0A8E2IV16</accession>
<evidence type="ECO:0000259" key="1">
    <source>
        <dbReference type="Pfam" id="PF11429"/>
    </source>
</evidence>
<sequence>MRTYYQSDMYISLDAICLSPRAIAQPGSGAIACPPSLQATRIPLQTDLGQMERKYYHAKDFGVTDSRWRAGFDASDRAVKHVLNDPATMHIQGTYRGQPAIIDYNPKSGLCVIQTPDGRFISGWRLNYEQAAYVLNEGKLGGD</sequence>
<reference evidence="2 3" key="1">
    <citation type="submission" date="2017-02" db="EMBL/GenBank/DDBJ databases">
        <title>Mycobacterium kansasii genomes.</title>
        <authorList>
            <person name="Borowka P."/>
            <person name="Strapagiel D."/>
            <person name="Marciniak B."/>
            <person name="Lach J."/>
            <person name="Bakula Z."/>
            <person name="Van Ingen J."/>
            <person name="Safianowska A."/>
            <person name="Brzostek A."/>
            <person name="Dziadek J."/>
            <person name="Jagielski T."/>
        </authorList>
    </citation>
    <scope>NUCLEOTIDE SEQUENCE [LARGE SCALE GENOMIC DNA]</scope>
    <source>
        <strain evidence="2 3">12MK</strain>
    </source>
</reference>
<proteinExistence type="predicted"/>
<dbReference type="GO" id="GO:0004540">
    <property type="term" value="F:RNA nuclease activity"/>
    <property type="evidence" value="ECO:0007669"/>
    <property type="project" value="InterPro"/>
</dbReference>
<dbReference type="Pfam" id="PF11429">
    <property type="entry name" value="Colicin_D"/>
    <property type="match status" value="1"/>
</dbReference>
<dbReference type="PROSITE" id="PS51257">
    <property type="entry name" value="PROKAR_LIPOPROTEIN"/>
    <property type="match status" value="1"/>
</dbReference>
<dbReference type="Gene3D" id="3.10.450.200">
    <property type="match status" value="1"/>
</dbReference>
<dbReference type="EMBL" id="MWQA01000001">
    <property type="protein sequence ID" value="ORC08576.1"/>
    <property type="molecule type" value="Genomic_DNA"/>
</dbReference>
<gene>
    <name evidence="2" type="ORF">B4U45_20245</name>
</gene>
<protein>
    <recommendedName>
        <fullName evidence="1">Colicin D C-terminal domain-containing protein</fullName>
    </recommendedName>
</protein>